<name>A0A7J7J4E3_BUGNE</name>
<dbReference type="EMBL" id="VXIV02003148">
    <property type="protein sequence ID" value="KAF6020737.1"/>
    <property type="molecule type" value="Genomic_DNA"/>
</dbReference>
<dbReference type="AlphaFoldDB" id="A0A7J7J4E3"/>
<sequence length="111" mass="12168">MSRTVAMREEVNVKDPRLANQIGRTHVPGISIQVEEPSGIEQRSVQVAISEPVSPFEGANNVKSTKDNSKPSPAQKQHPLETITIKAKPGGPLPPVAIHDQPNFNIYHYPK</sequence>
<organism evidence="2 3">
    <name type="scientific">Bugula neritina</name>
    <name type="common">Brown bryozoan</name>
    <name type="synonym">Sertularia neritina</name>
    <dbReference type="NCBI Taxonomy" id="10212"/>
    <lineage>
        <taxon>Eukaryota</taxon>
        <taxon>Metazoa</taxon>
        <taxon>Spiralia</taxon>
        <taxon>Lophotrochozoa</taxon>
        <taxon>Bryozoa</taxon>
        <taxon>Gymnolaemata</taxon>
        <taxon>Cheilostomatida</taxon>
        <taxon>Flustrina</taxon>
        <taxon>Buguloidea</taxon>
        <taxon>Bugulidae</taxon>
        <taxon>Bugula</taxon>
    </lineage>
</organism>
<accession>A0A7J7J4E3</accession>
<evidence type="ECO:0000313" key="3">
    <source>
        <dbReference type="Proteomes" id="UP000593567"/>
    </source>
</evidence>
<comment type="caution">
    <text evidence="2">The sequence shown here is derived from an EMBL/GenBank/DDBJ whole genome shotgun (WGS) entry which is preliminary data.</text>
</comment>
<feature type="region of interest" description="Disordered" evidence="1">
    <location>
        <begin position="52"/>
        <end position="81"/>
    </location>
</feature>
<evidence type="ECO:0000313" key="2">
    <source>
        <dbReference type="EMBL" id="KAF6020737.1"/>
    </source>
</evidence>
<proteinExistence type="predicted"/>
<dbReference type="Proteomes" id="UP000593567">
    <property type="component" value="Unassembled WGS sequence"/>
</dbReference>
<evidence type="ECO:0000256" key="1">
    <source>
        <dbReference type="SAM" id="MobiDB-lite"/>
    </source>
</evidence>
<protein>
    <submittedName>
        <fullName evidence="2">Uncharacterized protein</fullName>
    </submittedName>
</protein>
<reference evidence="2" key="1">
    <citation type="submission" date="2020-06" db="EMBL/GenBank/DDBJ databases">
        <title>Draft genome of Bugula neritina, a colonial animal packing powerful symbionts and potential medicines.</title>
        <authorList>
            <person name="Rayko M."/>
        </authorList>
    </citation>
    <scope>NUCLEOTIDE SEQUENCE [LARGE SCALE GENOMIC DNA]</scope>
    <source>
        <strain evidence="2">Kwan_BN1</strain>
    </source>
</reference>
<gene>
    <name evidence="2" type="ORF">EB796_020987</name>
</gene>
<keyword evidence="3" id="KW-1185">Reference proteome</keyword>